<comment type="subcellular location">
    <subcellularLocation>
        <location evidence="1">Cell inner membrane</location>
    </subcellularLocation>
</comment>
<evidence type="ECO:0000256" key="3">
    <source>
        <dbReference type="ARBA" id="ARBA00008467"/>
    </source>
</evidence>
<dbReference type="GO" id="GO:0005886">
    <property type="term" value="C:plasma membrane"/>
    <property type="evidence" value="ECO:0007669"/>
    <property type="project" value="UniProtKB-SubCell"/>
</dbReference>
<comment type="pathway">
    <text evidence="2">Lipid metabolism; fatty acid biosynthesis.</text>
</comment>
<dbReference type="RefSeq" id="WP_012916277.1">
    <property type="nucleotide sequence ID" value="NC_013722.1"/>
</dbReference>
<evidence type="ECO:0000313" key="17">
    <source>
        <dbReference type="EMBL" id="CBA16277.1"/>
    </source>
</evidence>
<dbReference type="PANTHER" id="PTHR11712">
    <property type="entry name" value="POLYKETIDE SYNTHASE-RELATED"/>
    <property type="match status" value="1"/>
</dbReference>
<keyword evidence="6" id="KW-0997">Cell inner membrane</keyword>
<dbReference type="Pfam" id="PF00109">
    <property type="entry name" value="ketoacyl-synt"/>
    <property type="match status" value="1"/>
</dbReference>
<protein>
    <recommendedName>
        <fullName evidence="12">Nodulation protein E</fullName>
    </recommendedName>
    <alternativeName>
        <fullName evidence="13">Host-specificity of nodulation protein B</fullName>
    </alternativeName>
</protein>
<accession>D2U8J7</accession>
<keyword evidence="18" id="KW-1185">Reference proteome</keyword>
<feature type="domain" description="Ketosynthase family 3 (KS3)" evidence="16">
    <location>
        <begin position="9"/>
        <end position="411"/>
    </location>
</feature>
<dbReference type="PATRIC" id="fig|29447.3.peg.1743"/>
<dbReference type="AlphaFoldDB" id="D2U8J7"/>
<dbReference type="KEGG" id="xal:XALC_1783"/>
<organism evidence="17 18">
    <name type="scientific">Xanthomonas albilineans (strain GPE PC73 / CFBP 7063)</name>
    <dbReference type="NCBI Taxonomy" id="380358"/>
    <lineage>
        <taxon>Bacteria</taxon>
        <taxon>Pseudomonadati</taxon>
        <taxon>Pseudomonadota</taxon>
        <taxon>Gammaproteobacteria</taxon>
        <taxon>Lysobacterales</taxon>
        <taxon>Lysobacteraceae</taxon>
        <taxon>Xanthomonas</taxon>
    </lineage>
</organism>
<feature type="transmembrane region" description="Helical" evidence="15">
    <location>
        <begin position="12"/>
        <end position="31"/>
    </location>
</feature>
<evidence type="ECO:0000256" key="8">
    <source>
        <dbReference type="ARBA" id="ARBA00022692"/>
    </source>
</evidence>
<comment type="similarity">
    <text evidence="3 14">Belongs to the thiolase-like superfamily. Beta-ketoacyl-ACP synthases family.</text>
</comment>
<keyword evidence="5" id="KW-1003">Cell membrane</keyword>
<evidence type="ECO:0000256" key="4">
    <source>
        <dbReference type="ARBA" id="ARBA00022458"/>
    </source>
</evidence>
<proteinExistence type="inferred from homology"/>
<dbReference type="SUPFAM" id="SSF53901">
    <property type="entry name" value="Thiolase-like"/>
    <property type="match status" value="2"/>
</dbReference>
<evidence type="ECO:0000256" key="11">
    <source>
        <dbReference type="ARBA" id="ARBA00037576"/>
    </source>
</evidence>
<keyword evidence="4" id="KW-0536">Nodulation</keyword>
<evidence type="ECO:0000256" key="13">
    <source>
        <dbReference type="ARBA" id="ARBA00041756"/>
    </source>
</evidence>
<evidence type="ECO:0000313" key="18">
    <source>
        <dbReference type="Proteomes" id="UP000001890"/>
    </source>
</evidence>
<dbReference type="InterPro" id="IPR020841">
    <property type="entry name" value="PKS_Beta-ketoAc_synthase_dom"/>
</dbReference>
<evidence type="ECO:0000256" key="7">
    <source>
        <dbReference type="ARBA" id="ARBA00022679"/>
    </source>
</evidence>
<dbReference type="InterPro" id="IPR014031">
    <property type="entry name" value="Ketoacyl_synth_C"/>
</dbReference>
<dbReference type="Gene3D" id="3.40.47.10">
    <property type="match status" value="2"/>
</dbReference>
<dbReference type="InterPro" id="IPR014030">
    <property type="entry name" value="Ketoacyl_synth_N"/>
</dbReference>
<evidence type="ECO:0000256" key="2">
    <source>
        <dbReference type="ARBA" id="ARBA00005194"/>
    </source>
</evidence>
<keyword evidence="9 15" id="KW-1133">Transmembrane helix</keyword>
<dbReference type="NCBIfam" id="NF005589">
    <property type="entry name" value="PRK07314.1"/>
    <property type="match status" value="1"/>
</dbReference>
<evidence type="ECO:0000259" key="16">
    <source>
        <dbReference type="PROSITE" id="PS52004"/>
    </source>
</evidence>
<dbReference type="InterPro" id="IPR000794">
    <property type="entry name" value="Beta-ketoacyl_synthase"/>
</dbReference>
<keyword evidence="7 14" id="KW-0808">Transferase</keyword>
<evidence type="ECO:0000256" key="6">
    <source>
        <dbReference type="ARBA" id="ARBA00022519"/>
    </source>
</evidence>
<gene>
    <name evidence="17" type="ordered locus">XALc_1783</name>
</gene>
<dbReference type="GeneID" id="57877092"/>
<keyword evidence="10 15" id="KW-0472">Membrane</keyword>
<name>D2U8J7_XANAP</name>
<dbReference type="OrthoDB" id="9808669at2"/>
<evidence type="ECO:0000256" key="10">
    <source>
        <dbReference type="ARBA" id="ARBA00023136"/>
    </source>
</evidence>
<dbReference type="InterPro" id="IPR018201">
    <property type="entry name" value="Ketoacyl_synth_AS"/>
</dbReference>
<evidence type="ECO:0000256" key="1">
    <source>
        <dbReference type="ARBA" id="ARBA00004533"/>
    </source>
</evidence>
<evidence type="ECO:0000256" key="14">
    <source>
        <dbReference type="RuleBase" id="RU003694"/>
    </source>
</evidence>
<evidence type="ECO:0000256" key="15">
    <source>
        <dbReference type="SAM" id="Phobius"/>
    </source>
</evidence>
<evidence type="ECO:0000256" key="9">
    <source>
        <dbReference type="ARBA" id="ARBA00022989"/>
    </source>
</evidence>
<dbReference type="PROSITE" id="PS00606">
    <property type="entry name" value="KS3_1"/>
    <property type="match status" value="1"/>
</dbReference>
<evidence type="ECO:0000256" key="5">
    <source>
        <dbReference type="ARBA" id="ARBA00022475"/>
    </source>
</evidence>
<dbReference type="UniPathway" id="UPA00094"/>
<comment type="function">
    <text evidence="11">Proposed to synthesize NOD factor fatty acyl chain. Involved in the synthesis of a highly unsaturated fatty acid moiety, which forms part of a lipo-oligosaccharide that is responsible for host specificity.</text>
</comment>
<dbReference type="Pfam" id="PF02801">
    <property type="entry name" value="Ketoacyl-synt_C"/>
    <property type="match status" value="1"/>
</dbReference>
<dbReference type="EMBL" id="FP565176">
    <property type="protein sequence ID" value="CBA16277.1"/>
    <property type="molecule type" value="Genomic_DNA"/>
</dbReference>
<dbReference type="PANTHER" id="PTHR11712:SF352">
    <property type="entry name" value="3-OXOACYL-[ACYL-CARRIER-PROTEIN] SYNTHASE"/>
    <property type="match status" value="1"/>
</dbReference>
<dbReference type="Proteomes" id="UP000001890">
    <property type="component" value="Chromosome"/>
</dbReference>
<dbReference type="CDD" id="cd00834">
    <property type="entry name" value="KAS_I_II"/>
    <property type="match status" value="1"/>
</dbReference>
<dbReference type="eggNOG" id="COG0304">
    <property type="taxonomic scope" value="Bacteria"/>
</dbReference>
<dbReference type="InterPro" id="IPR020615">
    <property type="entry name" value="Thiolase_acyl_enz_int_AS"/>
</dbReference>
<dbReference type="InterPro" id="IPR016039">
    <property type="entry name" value="Thiolase-like"/>
</dbReference>
<dbReference type="SMART" id="SM00825">
    <property type="entry name" value="PKS_KS"/>
    <property type="match status" value="1"/>
</dbReference>
<dbReference type="PROSITE" id="PS52004">
    <property type="entry name" value="KS3_2"/>
    <property type="match status" value="1"/>
</dbReference>
<sequence>MTFSTSTQAQRVVVTGMGAVSALGIGAQTLWNATREGRSAITELVSPQPSFHLKMRVAATLKEFAPDATQLGGIDPDQLDRMAKMALVAAQEAITQSGLHIDAALGPRCAVIIGTGAGAETTREEQALRMYRDGAERMHPFSVLRSMSNAAASQISIAFGLRGPTFAVSSACASANHAIAQAVLMIRHGLADVAVVGGSEACLSAAVIRAWEAMRVVSQDTCRPFSAQRSGMVLGEGAGVFVLESAAHAAARGAVVLAELAGIGMSADAGDIVAPSVDGTAAAMQLALQDAGLASEQIDYVNAHGTGTKANDRCETKALRQVFGAHAEKLAISSTKAVHGHALGASGALELVATINALREQVVPPTANFLDSDPECDLDYVPGQARARTVRAALSNSFAFGGLNAVLALRAAD</sequence>
<dbReference type="GO" id="GO:0006633">
    <property type="term" value="P:fatty acid biosynthetic process"/>
    <property type="evidence" value="ECO:0007669"/>
    <property type="project" value="UniProtKB-UniPathway"/>
</dbReference>
<reference evidence="17 18" key="1">
    <citation type="journal article" date="2009" name="BMC Genomics">
        <title>The complete genome sequence of Xanthomonas albilineans provides new insights into the reductive genome evolution of the xylem-limited Xanthomonadaceae.</title>
        <authorList>
            <person name="Pieretti I."/>
            <person name="Royer M."/>
            <person name="Barbe V."/>
            <person name="Carrere S."/>
            <person name="Koebnik R."/>
            <person name="Cociancich S."/>
            <person name="Couloux A."/>
            <person name="Darrasse A."/>
            <person name="Gouzy J."/>
            <person name="Jacques M.A."/>
            <person name="Lauber E."/>
            <person name="Manceau C."/>
            <person name="Mangenot S."/>
            <person name="Poussier S."/>
            <person name="Segurens B."/>
            <person name="Szurek B."/>
            <person name="Verdier V."/>
            <person name="Arlat M."/>
            <person name="Rott P."/>
        </authorList>
    </citation>
    <scope>NUCLEOTIDE SEQUENCE [LARGE SCALE GENOMIC DNA]</scope>
    <source>
        <strain evidence="18">GPE PC73 / CFBP 7063</strain>
    </source>
</reference>
<dbReference type="PROSITE" id="PS00098">
    <property type="entry name" value="THIOLASE_1"/>
    <property type="match status" value="1"/>
</dbReference>
<dbReference type="STRING" id="380358.XALC_1783"/>
<dbReference type="GO" id="GO:0004315">
    <property type="term" value="F:3-oxoacyl-[acyl-carrier-protein] synthase activity"/>
    <property type="evidence" value="ECO:0007669"/>
    <property type="project" value="InterPro"/>
</dbReference>
<evidence type="ECO:0000256" key="12">
    <source>
        <dbReference type="ARBA" id="ARBA00039445"/>
    </source>
</evidence>
<keyword evidence="8 15" id="KW-0812">Transmembrane</keyword>